<dbReference type="Proteomes" id="UP001165296">
    <property type="component" value="Unassembled WGS sequence"/>
</dbReference>
<accession>A0ABS8AND3</accession>
<proteinExistence type="predicted"/>
<protein>
    <submittedName>
        <fullName evidence="1">STAS/SEC14 domain-containing protein</fullName>
    </submittedName>
</protein>
<gene>
    <name evidence="1" type="ORF">LGH74_04715</name>
</gene>
<dbReference type="EMBL" id="JAJADR010000001">
    <property type="protein sequence ID" value="MCB2407269.1"/>
    <property type="molecule type" value="Genomic_DNA"/>
</dbReference>
<dbReference type="Pfam" id="PF11964">
    <property type="entry name" value="SpoIIAA-like"/>
    <property type="match status" value="1"/>
</dbReference>
<keyword evidence="2" id="KW-1185">Reference proteome</keyword>
<evidence type="ECO:0000313" key="1">
    <source>
        <dbReference type="EMBL" id="MCB2407269.1"/>
    </source>
</evidence>
<evidence type="ECO:0000313" key="2">
    <source>
        <dbReference type="Proteomes" id="UP001165296"/>
    </source>
</evidence>
<dbReference type="InterPro" id="IPR021866">
    <property type="entry name" value="SpoIIAA-like"/>
</dbReference>
<name>A0ABS8AND3_9BACT</name>
<comment type="caution">
    <text evidence="1">The sequence shown here is derived from an EMBL/GenBank/DDBJ whole genome shotgun (WGS) entry which is preliminary data.</text>
</comment>
<reference evidence="1" key="1">
    <citation type="submission" date="2021-10" db="EMBL/GenBank/DDBJ databases">
        <authorList>
            <person name="Dean J.D."/>
            <person name="Kim M.K."/>
            <person name="Newey C.N."/>
            <person name="Stoker T.S."/>
            <person name="Thompson D.W."/>
            <person name="Grose J.H."/>
        </authorList>
    </citation>
    <scope>NUCLEOTIDE SEQUENCE</scope>
    <source>
        <strain evidence="1">BT178</strain>
    </source>
</reference>
<sequence length="138" mass="15611">MLQPAAASSVYFRNSLCTISYHAPGYVQLLWTDAPPTEADLRAIYAHALQAMKHHRTGRLLTDHRRRQPLPLTAQQWIAQEWIPQAMRETSYSHCAILENQTPLGRLAARAIGEALTTPLKFRYFATAEEAVAWLLKA</sequence>
<organism evidence="1 2">
    <name type="scientific">Hymenobacter lucidus</name>
    <dbReference type="NCBI Taxonomy" id="2880930"/>
    <lineage>
        <taxon>Bacteria</taxon>
        <taxon>Pseudomonadati</taxon>
        <taxon>Bacteroidota</taxon>
        <taxon>Cytophagia</taxon>
        <taxon>Cytophagales</taxon>
        <taxon>Hymenobacteraceae</taxon>
        <taxon>Hymenobacter</taxon>
    </lineage>
</organism>
<dbReference type="RefSeq" id="WP_226172703.1">
    <property type="nucleotide sequence ID" value="NZ_JAJADR010000001.1"/>
</dbReference>